<dbReference type="InterPro" id="IPR029063">
    <property type="entry name" value="SAM-dependent_MTases_sf"/>
</dbReference>
<dbReference type="InterPro" id="IPR041698">
    <property type="entry name" value="Methyltransf_25"/>
</dbReference>
<evidence type="ECO:0000313" key="3">
    <source>
        <dbReference type="Proteomes" id="UP000663555"/>
    </source>
</evidence>
<reference evidence="2 3" key="1">
    <citation type="submission" date="2021-03" db="EMBL/GenBank/DDBJ databases">
        <title>Genome sequencing of Marinobacter sp. LPB0319.</title>
        <authorList>
            <person name="Kim J."/>
        </authorList>
    </citation>
    <scope>NUCLEOTIDE SEQUENCE [LARGE SCALE GENOMIC DNA]</scope>
    <source>
        <strain evidence="2 3">LPB0319</strain>
    </source>
</reference>
<dbReference type="GO" id="GO:0008168">
    <property type="term" value="F:methyltransferase activity"/>
    <property type="evidence" value="ECO:0007669"/>
    <property type="project" value="UniProtKB-KW"/>
</dbReference>
<dbReference type="Proteomes" id="UP000663555">
    <property type="component" value="Chromosome"/>
</dbReference>
<dbReference type="Gene3D" id="3.40.50.150">
    <property type="entry name" value="Vaccinia Virus protein VP39"/>
    <property type="match status" value="1"/>
</dbReference>
<evidence type="ECO:0000313" key="2">
    <source>
        <dbReference type="EMBL" id="QSP94743.1"/>
    </source>
</evidence>
<dbReference type="Pfam" id="PF13649">
    <property type="entry name" value="Methyltransf_25"/>
    <property type="match status" value="1"/>
</dbReference>
<gene>
    <name evidence="2" type="ORF">LPB19_16480</name>
</gene>
<protein>
    <submittedName>
        <fullName evidence="2">Methyltransferase domain-containing protein</fullName>
    </submittedName>
</protein>
<accession>A0ABX7MX19</accession>
<dbReference type="SUPFAM" id="SSF53335">
    <property type="entry name" value="S-adenosyl-L-methionine-dependent methyltransferases"/>
    <property type="match status" value="1"/>
</dbReference>
<sequence>MPDLTPEQLETVAREYDLRLTPTLFVPWNRQTLEHAHLTSGDQVLDVACGPGELTLGAASQVAPDGQATGYDLNPGMLAVARTKSPDIRWQQGNAESLPFEDNHFDAVLCQFGLMLFEHPVTALQEMIRVLKPKHHLVVTVFDNLAQQPVYRTLSEIYAQVVSADLGTLLGAPFSLGDPATLSDLFNQAGIHDSERVRLTQTARFPSLKHLVLADIQGWFPFAGVALSEEQTAAVIREAESALSAFQLPDGTVEFSVPAHIVTATKALVPDDGEHLAI</sequence>
<dbReference type="PANTHER" id="PTHR42912">
    <property type="entry name" value="METHYLTRANSFERASE"/>
    <property type="match status" value="1"/>
</dbReference>
<organism evidence="2 3">
    <name type="scientific">Marinobacter salinisoli</name>
    <dbReference type="NCBI Taxonomy" id="2769486"/>
    <lineage>
        <taxon>Bacteria</taxon>
        <taxon>Pseudomonadati</taxon>
        <taxon>Pseudomonadota</taxon>
        <taxon>Gammaproteobacteria</taxon>
        <taxon>Pseudomonadales</taxon>
        <taxon>Marinobacteraceae</taxon>
        <taxon>Marinobacter</taxon>
    </lineage>
</organism>
<keyword evidence="2" id="KW-0808">Transferase</keyword>
<evidence type="ECO:0000259" key="1">
    <source>
        <dbReference type="Pfam" id="PF13649"/>
    </source>
</evidence>
<feature type="domain" description="Methyltransferase" evidence="1">
    <location>
        <begin position="44"/>
        <end position="133"/>
    </location>
</feature>
<dbReference type="InterPro" id="IPR050508">
    <property type="entry name" value="Methyltransf_Superfamily"/>
</dbReference>
<keyword evidence="3" id="KW-1185">Reference proteome</keyword>
<dbReference type="EMBL" id="CP071247">
    <property type="protein sequence ID" value="QSP94743.1"/>
    <property type="molecule type" value="Genomic_DNA"/>
</dbReference>
<dbReference type="GO" id="GO:0032259">
    <property type="term" value="P:methylation"/>
    <property type="evidence" value="ECO:0007669"/>
    <property type="project" value="UniProtKB-KW"/>
</dbReference>
<dbReference type="CDD" id="cd02440">
    <property type="entry name" value="AdoMet_MTases"/>
    <property type="match status" value="1"/>
</dbReference>
<keyword evidence="2" id="KW-0489">Methyltransferase</keyword>
<proteinExistence type="predicted"/>
<dbReference type="RefSeq" id="WP_206643962.1">
    <property type="nucleotide sequence ID" value="NZ_CP071247.1"/>
</dbReference>
<dbReference type="PANTHER" id="PTHR42912:SF80">
    <property type="entry name" value="METHYLTRANSFERASE DOMAIN-CONTAINING PROTEIN"/>
    <property type="match status" value="1"/>
</dbReference>
<name>A0ABX7MX19_9GAMM</name>